<protein>
    <submittedName>
        <fullName evidence="2">Uncharacterized protein</fullName>
    </submittedName>
</protein>
<accession>F7QCE8</accession>
<keyword evidence="1" id="KW-1133">Transmembrane helix</keyword>
<dbReference type="AlphaFoldDB" id="F7QCE8"/>
<evidence type="ECO:0000256" key="1">
    <source>
        <dbReference type="SAM" id="Phobius"/>
    </source>
</evidence>
<organism evidence="2 3">
    <name type="scientific">Salinisphaera shabanensis E1L3A</name>
    <dbReference type="NCBI Taxonomy" id="1033802"/>
    <lineage>
        <taxon>Bacteria</taxon>
        <taxon>Pseudomonadati</taxon>
        <taxon>Pseudomonadota</taxon>
        <taxon>Gammaproteobacteria</taxon>
        <taxon>Salinisphaerales</taxon>
        <taxon>Salinisphaeraceae</taxon>
        <taxon>Salinisphaera</taxon>
    </lineage>
</organism>
<dbReference type="Proteomes" id="UP000006242">
    <property type="component" value="Unassembled WGS sequence"/>
</dbReference>
<proteinExistence type="predicted"/>
<reference evidence="2 3" key="2">
    <citation type="journal article" date="2013" name="PLoS ONE">
        <title>INDIGO - INtegrated Data Warehouse of MIcrobial GenOmes with Examples from the Red Sea Extremophiles.</title>
        <authorList>
            <person name="Alam I."/>
            <person name="Antunes A."/>
            <person name="Kamau A.A."/>
            <person name="Ba Alawi W."/>
            <person name="Kalkatawi M."/>
            <person name="Stingl U."/>
            <person name="Bajic V.B."/>
        </authorList>
    </citation>
    <scope>NUCLEOTIDE SEQUENCE [LARGE SCALE GENOMIC DNA]</scope>
    <source>
        <strain evidence="2 3">E1L3A</strain>
    </source>
</reference>
<evidence type="ECO:0000313" key="2">
    <source>
        <dbReference type="EMBL" id="ERJ18463.1"/>
    </source>
</evidence>
<evidence type="ECO:0000313" key="3">
    <source>
        <dbReference type="Proteomes" id="UP000006242"/>
    </source>
</evidence>
<keyword evidence="3" id="KW-1185">Reference proteome</keyword>
<reference evidence="2 3" key="1">
    <citation type="journal article" date="2011" name="J. Bacteriol.">
        <title>Genome sequence of Salinisphaera shabanensis, a gammaproteobacterium from the harsh, variable environment of the brine-seawater interface of the Shaban Deep in the Red Sea.</title>
        <authorList>
            <person name="Antunes A."/>
            <person name="Alam I."/>
            <person name="Bajic V.B."/>
            <person name="Stingl U."/>
        </authorList>
    </citation>
    <scope>NUCLEOTIDE SEQUENCE [LARGE SCALE GENOMIC DNA]</scope>
    <source>
        <strain evidence="2 3">E1L3A</strain>
    </source>
</reference>
<comment type="caution">
    <text evidence="2">The sequence shown here is derived from an EMBL/GenBank/DDBJ whole genome shotgun (WGS) entry which is preliminary data.</text>
</comment>
<feature type="transmembrane region" description="Helical" evidence="1">
    <location>
        <begin position="39"/>
        <end position="56"/>
    </location>
</feature>
<dbReference type="STRING" id="1033802.SSPSH_002544"/>
<dbReference type="EMBL" id="AFNV02000018">
    <property type="protein sequence ID" value="ERJ18463.1"/>
    <property type="molecule type" value="Genomic_DNA"/>
</dbReference>
<keyword evidence="1" id="KW-0472">Membrane</keyword>
<gene>
    <name evidence="2" type="ORF">SSPSH_002544</name>
</gene>
<name>F7QCE8_9GAMM</name>
<keyword evidence="1" id="KW-0812">Transmembrane</keyword>
<sequence length="108" mass="11543">MAAAGSASKDVQVRVSARFDPACARLCAMIVRNRRLQRLIAVLLVTLVAVSAQAWASHVDWPVPGEGDHAHVEFSAFDDDASPMVMPVALNDPLRYASQSGTLDRGLG</sequence>